<sequence>MTEIRAHNIYAPLFLTQILSTTFTMNNSIDINSNLKIIKEISPYLLKMREEASNEYKETNNDFVCKADMLCLSFMQKIESSKNLYYSVLSSENLMGKITDINSLYTLYRSLLETLIYFHYVFVLPNNTDEKTLSILLWKIAGLQNYINTQENIPDKIKSKTNYYIEDYKNIKSKILEILSNYEFNEESNKLIKSFRKESYKFTNTPYTIKLLVGELNSIHKLTITEATNTYFSDKKVEIHDLYTILSVSAHPSYLGLQRYEEALRSAMNNDIKKMNNHLSIIFRGIVILSSCFQDEYKEFLEKFGNQ</sequence>
<comment type="caution">
    <text evidence="1">The sequence shown here is derived from an EMBL/GenBank/DDBJ whole genome shotgun (WGS) entry which is preliminary data.</text>
</comment>
<gene>
    <name evidence="1" type="ORF">F7D59_12275</name>
</gene>
<organism evidence="1 2">
    <name type="scientific">Segatella copri</name>
    <dbReference type="NCBI Taxonomy" id="165179"/>
    <lineage>
        <taxon>Bacteria</taxon>
        <taxon>Pseudomonadati</taxon>
        <taxon>Bacteroidota</taxon>
        <taxon>Bacteroidia</taxon>
        <taxon>Bacteroidales</taxon>
        <taxon>Prevotellaceae</taxon>
        <taxon>Segatella</taxon>
    </lineage>
</organism>
<dbReference type="AlphaFoldDB" id="A0A646HNA1"/>
<evidence type="ECO:0000313" key="2">
    <source>
        <dbReference type="Proteomes" id="UP000420635"/>
    </source>
</evidence>
<dbReference type="RefSeq" id="WP_153113927.1">
    <property type="nucleotide sequence ID" value="NZ_VZAS01000166.1"/>
</dbReference>
<dbReference type="EMBL" id="VZBQ01000128">
    <property type="protein sequence ID" value="MQN90597.1"/>
    <property type="molecule type" value="Genomic_DNA"/>
</dbReference>
<proteinExistence type="predicted"/>
<reference evidence="2" key="1">
    <citation type="submission" date="2019-09" db="EMBL/GenBank/DDBJ databases">
        <title>Distinct polysaccharide growth profiles of human intestinal Prevotella copri isolates.</title>
        <authorList>
            <person name="Fehlner-Peach H."/>
            <person name="Magnabosco C."/>
            <person name="Raghavan V."/>
            <person name="Scher J.U."/>
            <person name="Tett A."/>
            <person name="Cox L.M."/>
            <person name="Gottsegen C."/>
            <person name="Watters A."/>
            <person name="Wiltshire- Gordon J.D."/>
            <person name="Segata N."/>
            <person name="Bonneau R."/>
            <person name="Littman D.R."/>
        </authorList>
    </citation>
    <scope>NUCLEOTIDE SEQUENCE [LARGE SCALE GENOMIC DNA]</scope>
    <source>
        <strain evidence="2">iP54</strain>
    </source>
</reference>
<accession>A0A646HNA1</accession>
<name>A0A646HNA1_9BACT</name>
<protein>
    <submittedName>
        <fullName evidence="1">Uncharacterized protein</fullName>
    </submittedName>
</protein>
<evidence type="ECO:0000313" key="1">
    <source>
        <dbReference type="EMBL" id="MQN90597.1"/>
    </source>
</evidence>
<dbReference type="Proteomes" id="UP000420635">
    <property type="component" value="Unassembled WGS sequence"/>
</dbReference>